<dbReference type="InterPro" id="IPR044843">
    <property type="entry name" value="Trans_IPPS_bact-type"/>
</dbReference>
<dbReference type="eggNOG" id="COG1562">
    <property type="taxonomic scope" value="Bacteria"/>
</dbReference>
<dbReference type="GO" id="GO:0051996">
    <property type="term" value="F:squalene synthase [NAD(P)H] activity"/>
    <property type="evidence" value="ECO:0007669"/>
    <property type="project" value="InterPro"/>
</dbReference>
<dbReference type="CDD" id="cd00683">
    <property type="entry name" value="Trans_IPPS_HH"/>
    <property type="match status" value="1"/>
</dbReference>
<reference evidence="1 2" key="1">
    <citation type="journal article" date="2014" name="Genome Announc.">
        <title>Draft Genome Sequences of Three Alkaliphilic Bacillus Strains, Bacillus wakoensis JCM 9140T, Bacillus akibai JCM 9157T, and Bacillus hemicellulosilyticus JCM 9152T.</title>
        <authorList>
            <person name="Yuki M."/>
            <person name="Oshima K."/>
            <person name="Suda W."/>
            <person name="Oshida Y."/>
            <person name="Kitamura K."/>
            <person name="Iida T."/>
            <person name="Hattori M."/>
            <person name="Ohkuma M."/>
        </authorList>
    </citation>
    <scope>NUCLEOTIDE SEQUENCE [LARGE SCALE GENOMIC DNA]</scope>
    <source>
        <strain evidence="1 2">JCM 9157</strain>
    </source>
</reference>
<accession>W4QNR9</accession>
<dbReference type="Proteomes" id="UP000018896">
    <property type="component" value="Unassembled WGS sequence"/>
</dbReference>
<dbReference type="GO" id="GO:0016114">
    <property type="term" value="P:terpenoid biosynthetic process"/>
    <property type="evidence" value="ECO:0007669"/>
    <property type="project" value="UniProtKB-ARBA"/>
</dbReference>
<gene>
    <name evidence="1" type="ORF">JCM9157_547</name>
</gene>
<name>W4QNR9_HALA3</name>
<dbReference type="GO" id="GO:0004311">
    <property type="term" value="F:geranylgeranyl diphosphate synthase activity"/>
    <property type="evidence" value="ECO:0007669"/>
    <property type="project" value="InterPro"/>
</dbReference>
<dbReference type="EMBL" id="BAUV01000002">
    <property type="protein sequence ID" value="GAE33542.1"/>
    <property type="molecule type" value="Genomic_DNA"/>
</dbReference>
<comment type="caution">
    <text evidence="1">The sequence shown here is derived from an EMBL/GenBank/DDBJ whole genome shotgun (WGS) entry which is preliminary data.</text>
</comment>
<dbReference type="SFLD" id="SFLDS00005">
    <property type="entry name" value="Isoprenoid_Synthase_Type_I"/>
    <property type="match status" value="1"/>
</dbReference>
<dbReference type="SUPFAM" id="SSF48576">
    <property type="entry name" value="Terpenoid synthases"/>
    <property type="match status" value="1"/>
</dbReference>
<protein>
    <submittedName>
        <fullName evidence="1">Phytoene synthase</fullName>
    </submittedName>
</protein>
<keyword evidence="2" id="KW-1185">Reference proteome</keyword>
<dbReference type="Pfam" id="PF00494">
    <property type="entry name" value="SQS_PSY"/>
    <property type="match status" value="1"/>
</dbReference>
<dbReference type="InterPro" id="IPR033904">
    <property type="entry name" value="Trans_IPPS_HH"/>
</dbReference>
<evidence type="ECO:0000313" key="1">
    <source>
        <dbReference type="EMBL" id="GAE33542.1"/>
    </source>
</evidence>
<dbReference type="InterPro" id="IPR002060">
    <property type="entry name" value="Squ/phyt_synthse"/>
</dbReference>
<dbReference type="Gene3D" id="1.10.600.10">
    <property type="entry name" value="Farnesyl Diphosphate Synthase"/>
    <property type="match status" value="1"/>
</dbReference>
<evidence type="ECO:0000313" key="2">
    <source>
        <dbReference type="Proteomes" id="UP000018896"/>
    </source>
</evidence>
<dbReference type="STRING" id="1236973.JCM9157_547"/>
<sequence>MTELEKAYHDCYLTIAHHSKTFAKAFSILPAPKRNAVWAVYSFCREVDDIVDEGENPKQQLMEFESLFTQFLNGSLQTDSSQWIALQDVFKNYEMDETAFWDMITGQKMDLIKNRYQTMEELEQYCYHVASSVGLMLLPILAPHTHEQLRTGGIALGIAMQITNVLRDVGEDLQRNRVYLPQEILDQYGVTIETLKEQKVTSGFVEVWEHLAKRAEQLFEVALDSIHAYPADARIPVKGAATMYRAILGKIRRNQYQVFNKRNYVTSEEKRVILSKMKFDTNSNKLHKV</sequence>
<dbReference type="SFLD" id="SFLDG01018">
    <property type="entry name" value="Squalene/Phytoene_Synthase_Lik"/>
    <property type="match status" value="1"/>
</dbReference>
<dbReference type="RefSeq" id="WP_035661741.1">
    <property type="nucleotide sequence ID" value="NZ_BAUV01000002.1"/>
</dbReference>
<dbReference type="InterPro" id="IPR008949">
    <property type="entry name" value="Isoprenoid_synthase_dom_sf"/>
</dbReference>
<organism evidence="1 2">
    <name type="scientific">Halalkalibacter akibai (strain ATCC 43226 / DSM 21942 / CIP 109018 / JCM 9157 / 1139)</name>
    <name type="common">Bacillus akibai</name>
    <dbReference type="NCBI Taxonomy" id="1236973"/>
    <lineage>
        <taxon>Bacteria</taxon>
        <taxon>Bacillati</taxon>
        <taxon>Bacillota</taxon>
        <taxon>Bacilli</taxon>
        <taxon>Bacillales</taxon>
        <taxon>Bacillaceae</taxon>
        <taxon>Halalkalibacter</taxon>
    </lineage>
</organism>
<dbReference type="AlphaFoldDB" id="W4QNR9"/>
<proteinExistence type="predicted"/>
<dbReference type="PANTHER" id="PTHR31480">
    <property type="entry name" value="BIFUNCTIONAL LYCOPENE CYCLASE/PHYTOENE SYNTHASE"/>
    <property type="match status" value="1"/>
</dbReference>
<dbReference type="SFLD" id="SFLDG01212">
    <property type="entry name" value="Phytoene_synthase_like"/>
    <property type="match status" value="1"/>
</dbReference>
<dbReference type="OrthoDB" id="9787280at2"/>